<organism evidence="2">
    <name type="scientific">Caenorhabditis remanei</name>
    <name type="common">Caenorhabditis vulgaris</name>
    <dbReference type="NCBI Taxonomy" id="31234"/>
    <lineage>
        <taxon>Eukaryota</taxon>
        <taxon>Metazoa</taxon>
        <taxon>Ecdysozoa</taxon>
        <taxon>Nematoda</taxon>
        <taxon>Chromadorea</taxon>
        <taxon>Rhabditida</taxon>
        <taxon>Rhabditina</taxon>
        <taxon>Rhabditomorpha</taxon>
        <taxon>Rhabditoidea</taxon>
        <taxon>Rhabditidae</taxon>
        <taxon>Peloderinae</taxon>
        <taxon>Caenorhabditis</taxon>
    </lineage>
</organism>
<dbReference type="Proteomes" id="UP000008281">
    <property type="component" value="Unassembled WGS sequence"/>
</dbReference>
<sequence length="46" mass="5462">MLAISQPILEKKPDRAMKAEFFGRVTCHVVWCVQLMYMEEDDEFEP</sequence>
<proteinExistence type="predicted"/>
<protein>
    <submittedName>
        <fullName evidence="1">Uncharacterized protein</fullName>
    </submittedName>
</protein>
<dbReference type="EMBL" id="DS268430">
    <property type="protein sequence ID" value="EFO96207.1"/>
    <property type="molecule type" value="Genomic_DNA"/>
</dbReference>
<name>E3M9R1_CAERE</name>
<keyword evidence="2" id="KW-1185">Reference proteome</keyword>
<dbReference type="InParanoid" id="E3M9R1"/>
<evidence type="ECO:0000313" key="2">
    <source>
        <dbReference type="Proteomes" id="UP000008281"/>
    </source>
</evidence>
<gene>
    <name evidence="1" type="ORF">CRE_14720</name>
</gene>
<accession>E3M9R1</accession>
<evidence type="ECO:0000313" key="1">
    <source>
        <dbReference type="EMBL" id="EFO96207.1"/>
    </source>
</evidence>
<dbReference type="AlphaFoldDB" id="E3M9R1"/>
<dbReference type="HOGENOM" id="CLU_3191829_0_0_1"/>
<reference evidence="1" key="1">
    <citation type="submission" date="2007-07" db="EMBL/GenBank/DDBJ databases">
        <title>PCAP assembly of the Caenorhabditis remanei genome.</title>
        <authorList>
            <consortium name="The Caenorhabditis remanei Sequencing Consortium"/>
            <person name="Wilson R.K."/>
        </authorList>
    </citation>
    <scope>NUCLEOTIDE SEQUENCE [LARGE SCALE GENOMIC DNA]</scope>
    <source>
        <strain evidence="1">PB4641</strain>
    </source>
</reference>